<evidence type="ECO:0000256" key="1">
    <source>
        <dbReference type="SAM" id="MobiDB-lite"/>
    </source>
</evidence>
<dbReference type="InterPro" id="IPR029058">
    <property type="entry name" value="AB_hydrolase_fold"/>
</dbReference>
<dbReference type="GO" id="GO:0016787">
    <property type="term" value="F:hydrolase activity"/>
    <property type="evidence" value="ECO:0007669"/>
    <property type="project" value="UniProtKB-KW"/>
</dbReference>
<protein>
    <submittedName>
        <fullName evidence="3">Alpha/beta fold hydrolase</fullName>
    </submittedName>
</protein>
<evidence type="ECO:0000313" key="3">
    <source>
        <dbReference type="EMBL" id="RVT97641.1"/>
    </source>
</evidence>
<name>A0A437MJ27_9PROT</name>
<reference evidence="3 4" key="1">
    <citation type="submission" date="2019-01" db="EMBL/GenBank/DDBJ databases">
        <authorList>
            <person name="Chen W.-M."/>
        </authorList>
    </citation>
    <scope>NUCLEOTIDE SEQUENCE [LARGE SCALE GENOMIC DNA]</scope>
    <source>
        <strain evidence="3 4">CCP-6</strain>
    </source>
</reference>
<dbReference type="PANTHER" id="PTHR36837:SF2">
    <property type="entry name" value="POLY(3-HYDROXYALKANOATE) POLYMERASE SUBUNIT PHAC"/>
    <property type="match status" value="1"/>
</dbReference>
<comment type="caution">
    <text evidence="3">The sequence shown here is derived from an EMBL/GenBank/DDBJ whole genome shotgun (WGS) entry which is preliminary data.</text>
</comment>
<keyword evidence="4" id="KW-1185">Reference proteome</keyword>
<dbReference type="InterPro" id="IPR000073">
    <property type="entry name" value="AB_hydrolase_1"/>
</dbReference>
<gene>
    <name evidence="3" type="ORF">EOD42_07410</name>
</gene>
<dbReference type="Proteomes" id="UP000282957">
    <property type="component" value="Unassembled WGS sequence"/>
</dbReference>
<feature type="domain" description="AB hydrolase-1" evidence="2">
    <location>
        <begin position="154"/>
        <end position="411"/>
    </location>
</feature>
<evidence type="ECO:0000259" key="2">
    <source>
        <dbReference type="Pfam" id="PF00561"/>
    </source>
</evidence>
<accession>A0A437MJ27</accession>
<dbReference type="Gene3D" id="3.40.50.1820">
    <property type="entry name" value="alpha/beta hydrolase"/>
    <property type="match status" value="1"/>
</dbReference>
<dbReference type="Pfam" id="PF00561">
    <property type="entry name" value="Abhydrolase_1"/>
    <property type="match status" value="1"/>
</dbReference>
<proteinExistence type="predicted"/>
<keyword evidence="3" id="KW-0378">Hydrolase</keyword>
<dbReference type="EMBL" id="SACL01000002">
    <property type="protein sequence ID" value="RVT97641.1"/>
    <property type="molecule type" value="Genomic_DNA"/>
</dbReference>
<sequence length="433" mass="46418">MPPHGQGFGPASPPVSTQAFRAPGNPPPGPMLRRGPRPLSLHLMGSMMRAMAAMQPAQGTTWLTASLPSNAAWPRSRAGREKRAEIASRLAELGASPEAFQAAVFGKLLEQDRALLKGIAAYRRHPHARTLADPPAIWAEGAARILDFGGTGTPVLFVPSLVNRAHVLDLDEGASMLRFLAGQGLRPLLLDWGWPGPAERRFTLTDVVAGRLERAITAMPQPVVLAGYCMGGLLALGAALRRPDRVRALALLATPWDFHAEDPVRARALASLLPGFEPVMETMGALPVDALQVLFAALEPFGVAQKYRAFARLDPDSARARRFVALEDWLNDGIPLPAPVARETLGGWYGRNDTARGEWLLAGLPVRPQSWAGPAFVAIPERDRIVPPASSAPLAAMPGATLHRAASGHIGMVAGEGAERALWRPFLDWVRGL</sequence>
<feature type="region of interest" description="Disordered" evidence="1">
    <location>
        <begin position="1"/>
        <end position="37"/>
    </location>
</feature>
<dbReference type="SUPFAM" id="SSF53474">
    <property type="entry name" value="alpha/beta-Hydrolases"/>
    <property type="match status" value="1"/>
</dbReference>
<dbReference type="PANTHER" id="PTHR36837">
    <property type="entry name" value="POLY(3-HYDROXYALKANOATE) POLYMERASE SUBUNIT PHAC"/>
    <property type="match status" value="1"/>
</dbReference>
<dbReference type="InterPro" id="IPR051321">
    <property type="entry name" value="PHA/PHB_synthase"/>
</dbReference>
<dbReference type="OrthoDB" id="9767934at2"/>
<evidence type="ECO:0000313" key="4">
    <source>
        <dbReference type="Proteomes" id="UP000282957"/>
    </source>
</evidence>
<dbReference type="AlphaFoldDB" id="A0A437MJ27"/>
<organism evidence="3 4">
    <name type="scientific">Rhodovarius crocodyli</name>
    <dbReference type="NCBI Taxonomy" id="1979269"/>
    <lineage>
        <taxon>Bacteria</taxon>
        <taxon>Pseudomonadati</taxon>
        <taxon>Pseudomonadota</taxon>
        <taxon>Alphaproteobacteria</taxon>
        <taxon>Acetobacterales</taxon>
        <taxon>Roseomonadaceae</taxon>
        <taxon>Rhodovarius</taxon>
    </lineage>
</organism>